<organism evidence="3 4">
    <name type="scientific">Marinicella sediminis</name>
    <dbReference type="NCBI Taxonomy" id="1792834"/>
    <lineage>
        <taxon>Bacteria</taxon>
        <taxon>Pseudomonadati</taxon>
        <taxon>Pseudomonadota</taxon>
        <taxon>Gammaproteobacteria</taxon>
        <taxon>Lysobacterales</taxon>
        <taxon>Marinicellaceae</taxon>
        <taxon>Marinicella</taxon>
    </lineage>
</organism>
<sequence length="386" mass="45234">MLSNNPYSLEWLNQFQYSDKKVAKDFLNEFEYVESQKIIRELKSFIENYISKTKDNLLLIPVRDIKPSYGAIFSINNNNHGATILLPNVSPGSEALISNLVTQINRAHKSRCFDYEKKSITVNKIRKEAVKTILLVDDVVASGSTSKKFLKSLFANKTLNSWVSGNYVKIVYLAYMCSKTGENAISKHKQKIELMSLYSYPTFDDMEYHKYKKYYNLVYKYSDKSESMIFGYDKCFGKAFFEYSIPNNTPAILWKSYENYLPNTKHLLNLKSWVALFPGRAVPELVSRNFKSNIKRNKNSLRYSFLHTLKSLEKKNKNIDKDDLYLVLKSEYSETREIVKNLQRNNLIDSNLSLTKEGYKELKYLKKRRIEVDYTNEFYYPLSCHD</sequence>
<dbReference type="RefSeq" id="WP_077410550.1">
    <property type="nucleotide sequence ID" value="NZ_JBHRTS010000002.1"/>
</dbReference>
<protein>
    <submittedName>
        <fullName evidence="3">Phosphoribosyltransferase</fullName>
    </submittedName>
</protein>
<evidence type="ECO:0000259" key="2">
    <source>
        <dbReference type="Pfam" id="PF24409"/>
    </source>
</evidence>
<keyword evidence="3" id="KW-0808">Transferase</keyword>
<evidence type="ECO:0000259" key="1">
    <source>
        <dbReference type="Pfam" id="PF24390"/>
    </source>
</evidence>
<dbReference type="Pfam" id="PF24390">
    <property type="entry name" value="PRTase-CE"/>
    <property type="match status" value="1"/>
</dbReference>
<keyword evidence="3" id="KW-0328">Glycosyltransferase</keyword>
<feature type="domain" description="PRTase associated wHTH" evidence="2">
    <location>
        <begin position="312"/>
        <end position="381"/>
    </location>
</feature>
<dbReference type="GO" id="GO:0016757">
    <property type="term" value="F:glycosyltransferase activity"/>
    <property type="evidence" value="ECO:0007669"/>
    <property type="project" value="UniProtKB-KW"/>
</dbReference>
<feature type="domain" description="PRTase-CE" evidence="1">
    <location>
        <begin position="10"/>
        <end position="278"/>
    </location>
</feature>
<evidence type="ECO:0000313" key="3">
    <source>
        <dbReference type="EMBL" id="MFC3193600.1"/>
    </source>
</evidence>
<dbReference type="InterPro" id="IPR029057">
    <property type="entry name" value="PRTase-like"/>
</dbReference>
<dbReference type="CDD" id="cd06223">
    <property type="entry name" value="PRTases_typeI"/>
    <property type="match status" value="1"/>
</dbReference>
<keyword evidence="4" id="KW-1185">Reference proteome</keyword>
<dbReference type="InterPro" id="IPR056920">
    <property type="entry name" value="PRTase-CE"/>
</dbReference>
<reference evidence="4" key="1">
    <citation type="journal article" date="2019" name="Int. J. Syst. Evol. Microbiol.">
        <title>The Global Catalogue of Microorganisms (GCM) 10K type strain sequencing project: providing services to taxonomists for standard genome sequencing and annotation.</title>
        <authorList>
            <consortium name="The Broad Institute Genomics Platform"/>
            <consortium name="The Broad Institute Genome Sequencing Center for Infectious Disease"/>
            <person name="Wu L."/>
            <person name="Ma J."/>
        </authorList>
    </citation>
    <scope>NUCLEOTIDE SEQUENCE [LARGE SCALE GENOMIC DNA]</scope>
    <source>
        <strain evidence="4">KCTC 42953</strain>
    </source>
</reference>
<gene>
    <name evidence="3" type="ORF">ACFODZ_05000</name>
</gene>
<dbReference type="Proteomes" id="UP001595533">
    <property type="component" value="Unassembled WGS sequence"/>
</dbReference>
<proteinExistence type="predicted"/>
<dbReference type="SUPFAM" id="SSF53271">
    <property type="entry name" value="PRTase-like"/>
    <property type="match status" value="1"/>
</dbReference>
<dbReference type="InterPro" id="IPR000836">
    <property type="entry name" value="PRTase_dom"/>
</dbReference>
<name>A0ABV7J9Q6_9GAMM</name>
<dbReference type="InterPro" id="IPR057055">
    <property type="entry name" value="wHTH-PRTase_assoc"/>
</dbReference>
<dbReference type="EMBL" id="JBHRTS010000002">
    <property type="protein sequence ID" value="MFC3193600.1"/>
    <property type="molecule type" value="Genomic_DNA"/>
</dbReference>
<comment type="caution">
    <text evidence="3">The sequence shown here is derived from an EMBL/GenBank/DDBJ whole genome shotgun (WGS) entry which is preliminary data.</text>
</comment>
<accession>A0ABV7J9Q6</accession>
<dbReference type="Pfam" id="PF24409">
    <property type="entry name" value="wHTH-PRTase_assc"/>
    <property type="match status" value="1"/>
</dbReference>
<evidence type="ECO:0000313" key="4">
    <source>
        <dbReference type="Proteomes" id="UP001595533"/>
    </source>
</evidence>